<accession>A0A131YLM3</accession>
<feature type="transmembrane region" description="Helical" evidence="2">
    <location>
        <begin position="178"/>
        <end position="197"/>
    </location>
</feature>
<feature type="transmembrane region" description="Helical" evidence="2">
    <location>
        <begin position="505"/>
        <end position="529"/>
    </location>
</feature>
<keyword evidence="2" id="KW-1133">Transmembrane helix</keyword>
<keyword evidence="2" id="KW-0812">Transmembrane</keyword>
<feature type="transmembrane region" description="Helical" evidence="2">
    <location>
        <begin position="218"/>
        <end position="239"/>
    </location>
</feature>
<feature type="transmembrane region" description="Helical" evidence="2">
    <location>
        <begin position="425"/>
        <end position="442"/>
    </location>
</feature>
<organism evidence="3">
    <name type="scientific">Rhipicephalus appendiculatus</name>
    <name type="common">Brown ear tick</name>
    <dbReference type="NCBI Taxonomy" id="34631"/>
    <lineage>
        <taxon>Eukaryota</taxon>
        <taxon>Metazoa</taxon>
        <taxon>Ecdysozoa</taxon>
        <taxon>Arthropoda</taxon>
        <taxon>Chelicerata</taxon>
        <taxon>Arachnida</taxon>
        <taxon>Acari</taxon>
        <taxon>Parasitiformes</taxon>
        <taxon>Ixodida</taxon>
        <taxon>Ixodoidea</taxon>
        <taxon>Ixodidae</taxon>
        <taxon>Rhipicephalinae</taxon>
        <taxon>Rhipicephalus</taxon>
        <taxon>Rhipicephalus</taxon>
    </lineage>
</organism>
<proteinExistence type="predicted"/>
<feature type="transmembrane region" description="Helical" evidence="2">
    <location>
        <begin position="454"/>
        <end position="476"/>
    </location>
</feature>
<evidence type="ECO:0000313" key="3">
    <source>
        <dbReference type="EMBL" id="JAP78966.1"/>
    </source>
</evidence>
<dbReference type="PANTHER" id="PTHR35555:SF3">
    <property type="entry name" value="ENDONUCLEASE-REVERSE TRANSCRIPTASE"/>
    <property type="match status" value="1"/>
</dbReference>
<evidence type="ECO:0000256" key="2">
    <source>
        <dbReference type="SAM" id="Phobius"/>
    </source>
</evidence>
<feature type="transmembrane region" description="Helical" evidence="2">
    <location>
        <begin position="264"/>
        <end position="289"/>
    </location>
</feature>
<reference evidence="3" key="1">
    <citation type="journal article" date="2016" name="Ticks Tick Borne Dis.">
        <title>De novo assembly and annotation of the salivary gland transcriptome of Rhipicephalus appendiculatus male and female ticks during blood feeding.</title>
        <authorList>
            <person name="de Castro M.H."/>
            <person name="de Klerk D."/>
            <person name="Pienaar R."/>
            <person name="Latif A.A."/>
            <person name="Rees D.J."/>
            <person name="Mans B.J."/>
        </authorList>
    </citation>
    <scope>NUCLEOTIDE SEQUENCE</scope>
    <source>
        <tissue evidence="3">Salivary glands</tissue>
    </source>
</reference>
<feature type="region of interest" description="Disordered" evidence="1">
    <location>
        <begin position="1"/>
        <end position="23"/>
    </location>
</feature>
<dbReference type="PANTHER" id="PTHR35555">
    <property type="entry name" value="ENDONUCLEASE-REVERSE TRANSCRIPTASE"/>
    <property type="match status" value="1"/>
</dbReference>
<sequence>MEGPTTWTSDSTEGDSSSDVHPIRSPVVLGATSDPLWHCNHNFANIPSGPSSVRSDGRSNAGSYSTVRRNSLTSRFYCNPRECQTECCHGASEAVGNTTTFSVKQSSQMPVWLWLLLARCLRVPLPGRRACRFIPSVGLLLQALTVLSCIGLCLVHIVYEVRLIMVSHGEAKTLYRCISIFIVVSWGIFGLYGRRLARRLFSHPAFIKDIRMHSKTLLKINAAVLAIILGALFLAVNAYSSRAMIQGETCAMIGFPRAICTMHFLLHVIYSIFSLMWHGLVCMVLVSVARTHTIGIRRFIKELEADAVSYETCNAKQYYGSPLTAEDICEESVWIENKMSASGSYIPDDCYDQGSSPRHVQLRSCDDGPRISVLSGTYDADVTRSADLSVATSQAPRSLSIAEILHVYWKVSCRLRLTGRALQRWVGSLIALVVFWCSSQLVTWLNHSPTVWEVVQFVCPLTLLLVVTSCIAEVNLEGSRMLKCIRPTEERIPMMNFLLKSPIQLTTFGFSLSYGTIMTVVLGVLMAFASKLIIVEIQANTG</sequence>
<dbReference type="AlphaFoldDB" id="A0A131YLM3"/>
<name>A0A131YLM3_RHIAP</name>
<keyword evidence="2" id="KW-0472">Membrane</keyword>
<feature type="transmembrane region" description="Helical" evidence="2">
    <location>
        <begin position="137"/>
        <end position="158"/>
    </location>
</feature>
<dbReference type="EMBL" id="GEDV01009591">
    <property type="protein sequence ID" value="JAP78966.1"/>
    <property type="molecule type" value="Transcribed_RNA"/>
</dbReference>
<feature type="compositionally biased region" description="Low complexity" evidence="1">
    <location>
        <begin position="1"/>
        <end position="19"/>
    </location>
</feature>
<protein>
    <submittedName>
        <fullName evidence="3">Conserved plasma membrane protein</fullName>
    </submittedName>
</protein>
<evidence type="ECO:0000256" key="1">
    <source>
        <dbReference type="SAM" id="MobiDB-lite"/>
    </source>
</evidence>